<dbReference type="SUPFAM" id="SSF50978">
    <property type="entry name" value="WD40 repeat-like"/>
    <property type="match status" value="1"/>
</dbReference>
<sequence length="450" mass="49715">MIHESSATPNVPIYKLNLMYKVEKTLILSLKCVYGDGKASRLYSLLLIDLRLIEAIIYIDFLLLEEHTTPLFLLSLIIAGTYHSAMFNVVRYALIMFLGITCVYDDPVIEKYLLQCQSRSPPSLPKQINIRIPFVDPSITDYNLLAKNYSPLIHVDAKAKDENHMSSVHLNGAIPVTAMHFDIAPRILISGDQCGVVRIFKFKTEPFSSDSSLFSLQGNSKKGSSHIVQSVKIVKVNGAVSLIDIEGLTLLFQQHIPSYLAGVISLQFGTGNFQGFEKNTLLVATKDLTALALDVETGNTLNVSDDSDLNKRNSSLLLCNEKAVYIYSLPHAVQGIKKVQFKKKFHGVSCCCWVSTFCKHDFDVALALLFTSDKIENFLLCPISSSLLSSLASIDRKSFGLNVKSGAIDEDSDAVLEWENLPPLVHISHCKAAPDLIYGCVPPLLLSLLS</sequence>
<reference evidence="1 2" key="1">
    <citation type="submission" date="2024-01" db="EMBL/GenBank/DDBJ databases">
        <title>Genome assemblies of Stephania.</title>
        <authorList>
            <person name="Yang L."/>
        </authorList>
    </citation>
    <scope>NUCLEOTIDE SEQUENCE [LARGE SCALE GENOMIC DNA]</scope>
    <source>
        <strain evidence="1">YNDBR</strain>
        <tissue evidence="1">Leaf</tissue>
    </source>
</reference>
<dbReference type="GO" id="GO:0005737">
    <property type="term" value="C:cytoplasm"/>
    <property type="evidence" value="ECO:0007669"/>
    <property type="project" value="TreeGrafter"/>
</dbReference>
<dbReference type="GO" id="GO:0005886">
    <property type="term" value="C:plasma membrane"/>
    <property type="evidence" value="ECO:0007669"/>
    <property type="project" value="TreeGrafter"/>
</dbReference>
<proteinExistence type="predicted"/>
<dbReference type="PANTHER" id="PTHR10241:SF27">
    <property type="entry name" value="TRANSDUCIN_WD40 REPEAT-LIKE SUPERFAMILY PROTEIN"/>
    <property type="match status" value="1"/>
</dbReference>
<protein>
    <submittedName>
        <fullName evidence="1">Uncharacterized protein</fullName>
    </submittedName>
</protein>
<organism evidence="1 2">
    <name type="scientific">Stephania yunnanensis</name>
    <dbReference type="NCBI Taxonomy" id="152371"/>
    <lineage>
        <taxon>Eukaryota</taxon>
        <taxon>Viridiplantae</taxon>
        <taxon>Streptophyta</taxon>
        <taxon>Embryophyta</taxon>
        <taxon>Tracheophyta</taxon>
        <taxon>Spermatophyta</taxon>
        <taxon>Magnoliopsida</taxon>
        <taxon>Ranunculales</taxon>
        <taxon>Menispermaceae</taxon>
        <taxon>Menispermoideae</taxon>
        <taxon>Cissampelideae</taxon>
        <taxon>Stephania</taxon>
    </lineage>
</organism>
<dbReference type="GO" id="GO:0005096">
    <property type="term" value="F:GTPase activator activity"/>
    <property type="evidence" value="ECO:0007669"/>
    <property type="project" value="TreeGrafter"/>
</dbReference>
<dbReference type="GO" id="GO:0045159">
    <property type="term" value="F:myosin II binding"/>
    <property type="evidence" value="ECO:0007669"/>
    <property type="project" value="TreeGrafter"/>
</dbReference>
<dbReference type="PANTHER" id="PTHR10241">
    <property type="entry name" value="LETHAL 2 GIANT LARVAE PROTEIN"/>
    <property type="match status" value="1"/>
</dbReference>
<evidence type="ECO:0000313" key="1">
    <source>
        <dbReference type="EMBL" id="KAK9087462.1"/>
    </source>
</evidence>
<dbReference type="GO" id="GO:0006887">
    <property type="term" value="P:exocytosis"/>
    <property type="evidence" value="ECO:0007669"/>
    <property type="project" value="TreeGrafter"/>
</dbReference>
<dbReference type="EMBL" id="JBBNAF010000013">
    <property type="protein sequence ID" value="KAK9087462.1"/>
    <property type="molecule type" value="Genomic_DNA"/>
</dbReference>
<accession>A0AAP0HJY2</accession>
<dbReference type="InterPro" id="IPR036322">
    <property type="entry name" value="WD40_repeat_dom_sf"/>
</dbReference>
<keyword evidence="2" id="KW-1185">Reference proteome</keyword>
<dbReference type="GO" id="GO:0006893">
    <property type="term" value="P:Golgi to plasma membrane transport"/>
    <property type="evidence" value="ECO:0007669"/>
    <property type="project" value="TreeGrafter"/>
</dbReference>
<dbReference type="GO" id="GO:0019905">
    <property type="term" value="F:syntaxin binding"/>
    <property type="evidence" value="ECO:0007669"/>
    <property type="project" value="TreeGrafter"/>
</dbReference>
<dbReference type="Proteomes" id="UP001420932">
    <property type="component" value="Unassembled WGS sequence"/>
</dbReference>
<comment type="caution">
    <text evidence="1">The sequence shown here is derived from an EMBL/GenBank/DDBJ whole genome shotgun (WGS) entry which is preliminary data.</text>
</comment>
<evidence type="ECO:0000313" key="2">
    <source>
        <dbReference type="Proteomes" id="UP001420932"/>
    </source>
</evidence>
<name>A0AAP0HJY2_9MAGN</name>
<dbReference type="AlphaFoldDB" id="A0AAP0HJY2"/>
<gene>
    <name evidence="1" type="ORF">Syun_029856</name>
</gene>